<reference evidence="1" key="1">
    <citation type="submission" date="2022-03" db="EMBL/GenBank/DDBJ databases">
        <authorList>
            <person name="Lindestad O."/>
        </authorList>
    </citation>
    <scope>NUCLEOTIDE SEQUENCE</scope>
</reference>
<dbReference type="AlphaFoldDB" id="A0A8S4SLW0"/>
<evidence type="ECO:0000313" key="2">
    <source>
        <dbReference type="Proteomes" id="UP000838756"/>
    </source>
</evidence>
<protein>
    <submittedName>
        <fullName evidence="1">Jg14735 protein</fullName>
    </submittedName>
</protein>
<dbReference type="EMBL" id="CAKXAJ010026349">
    <property type="protein sequence ID" value="CAH2267268.1"/>
    <property type="molecule type" value="Genomic_DNA"/>
</dbReference>
<sequence length="99" mass="10843">MDLDGWQLMVSGNRATLYRPCKEYVPVSNNLRRRLALCANLYIHGQPCPSYQNTTLQHCCLAAELSMVVVLPRTSSLTRSSAKSLSLGPQVFSLAGGQS</sequence>
<organism evidence="1 2">
    <name type="scientific">Pararge aegeria aegeria</name>
    <dbReference type="NCBI Taxonomy" id="348720"/>
    <lineage>
        <taxon>Eukaryota</taxon>
        <taxon>Metazoa</taxon>
        <taxon>Ecdysozoa</taxon>
        <taxon>Arthropoda</taxon>
        <taxon>Hexapoda</taxon>
        <taxon>Insecta</taxon>
        <taxon>Pterygota</taxon>
        <taxon>Neoptera</taxon>
        <taxon>Endopterygota</taxon>
        <taxon>Lepidoptera</taxon>
        <taxon>Glossata</taxon>
        <taxon>Ditrysia</taxon>
        <taxon>Papilionoidea</taxon>
        <taxon>Nymphalidae</taxon>
        <taxon>Satyrinae</taxon>
        <taxon>Satyrini</taxon>
        <taxon>Parargina</taxon>
        <taxon>Pararge</taxon>
    </lineage>
</organism>
<name>A0A8S4SLW0_9NEOP</name>
<evidence type="ECO:0000313" key="1">
    <source>
        <dbReference type="EMBL" id="CAH2267268.1"/>
    </source>
</evidence>
<keyword evidence="2" id="KW-1185">Reference proteome</keyword>
<dbReference type="Proteomes" id="UP000838756">
    <property type="component" value="Unassembled WGS sequence"/>
</dbReference>
<proteinExistence type="predicted"/>
<comment type="caution">
    <text evidence="1">The sequence shown here is derived from an EMBL/GenBank/DDBJ whole genome shotgun (WGS) entry which is preliminary data.</text>
</comment>
<gene>
    <name evidence="1" type="primary">jg14735</name>
    <name evidence="1" type="ORF">PAEG_LOCUS25827</name>
</gene>
<accession>A0A8S4SLW0</accession>